<sequence length="197" mass="21909">MMDKPSTDIASQTTVPQKGSVSWLRMLSEALQVIVLALLLYFVIDTFIARVRVENISMQPTLKPGEFVIVSKVAYRTGQVQRGDVIVFRYPMNPREDYIKRVIGLPGDHIEIRDGQVFVNGQALEEPYVAASPSYNGVWDVPPGQLFVLGDNRNQSSDSHSWGFVPLENVVGKALLVYWPPSEIKLLTPSSVVNAAH</sequence>
<dbReference type="GO" id="GO:0009003">
    <property type="term" value="F:signal peptidase activity"/>
    <property type="evidence" value="ECO:0007669"/>
    <property type="project" value="UniProtKB-EC"/>
</dbReference>
<keyword evidence="6" id="KW-0812">Transmembrane</keyword>
<comment type="similarity">
    <text evidence="3 6">Belongs to the peptidase S26 family.</text>
</comment>
<dbReference type="EMBL" id="JAUHMF010000001">
    <property type="protein sequence ID" value="MDT8897571.1"/>
    <property type="molecule type" value="Genomic_DNA"/>
</dbReference>
<evidence type="ECO:0000256" key="3">
    <source>
        <dbReference type="ARBA" id="ARBA00009370"/>
    </source>
</evidence>
<evidence type="ECO:0000313" key="9">
    <source>
        <dbReference type="Proteomes" id="UP001254165"/>
    </source>
</evidence>
<dbReference type="NCBIfam" id="TIGR02227">
    <property type="entry name" value="sigpep_I_bact"/>
    <property type="match status" value="1"/>
</dbReference>
<name>A0ABU3NL44_9CHLR</name>
<dbReference type="PRINTS" id="PR00727">
    <property type="entry name" value="LEADERPTASE"/>
</dbReference>
<evidence type="ECO:0000313" key="8">
    <source>
        <dbReference type="EMBL" id="MDT8897571.1"/>
    </source>
</evidence>
<comment type="subcellular location">
    <subcellularLocation>
        <location evidence="2">Cell membrane</location>
        <topology evidence="2">Single-pass type II membrane protein</topology>
    </subcellularLocation>
    <subcellularLocation>
        <location evidence="6">Membrane</location>
        <topology evidence="6">Single-pass type II membrane protein</topology>
    </subcellularLocation>
</comment>
<comment type="caution">
    <text evidence="8">The sequence shown here is derived from an EMBL/GenBank/DDBJ whole genome shotgun (WGS) entry which is preliminary data.</text>
</comment>
<dbReference type="PANTHER" id="PTHR43390">
    <property type="entry name" value="SIGNAL PEPTIDASE I"/>
    <property type="match status" value="1"/>
</dbReference>
<dbReference type="InterPro" id="IPR019533">
    <property type="entry name" value="Peptidase_S26"/>
</dbReference>
<dbReference type="EC" id="3.4.21.89" evidence="4 6"/>
<evidence type="ECO:0000256" key="6">
    <source>
        <dbReference type="RuleBase" id="RU362042"/>
    </source>
</evidence>
<dbReference type="PANTHER" id="PTHR43390:SF1">
    <property type="entry name" value="CHLOROPLAST PROCESSING PEPTIDASE"/>
    <property type="match status" value="1"/>
</dbReference>
<evidence type="ECO:0000256" key="5">
    <source>
        <dbReference type="ARBA" id="ARBA00022801"/>
    </source>
</evidence>
<dbReference type="Pfam" id="PF10502">
    <property type="entry name" value="Peptidase_S26"/>
    <property type="match status" value="1"/>
</dbReference>
<reference evidence="8 9" key="1">
    <citation type="submission" date="2023-07" db="EMBL/GenBank/DDBJ databases">
        <title>Novel species of Thermanaerothrix with wide hydrolytic capabilities.</title>
        <authorList>
            <person name="Zayulina K.S."/>
            <person name="Podosokorskaya O.A."/>
            <person name="Elcheninov A.G."/>
        </authorList>
    </citation>
    <scope>NUCLEOTIDE SEQUENCE [LARGE SCALE GENOMIC DNA]</scope>
    <source>
        <strain evidence="8 9">4228-RoL</strain>
    </source>
</reference>
<dbReference type="InterPro" id="IPR019757">
    <property type="entry name" value="Pept_S26A_signal_pept_1_Lys-AS"/>
</dbReference>
<dbReference type="Gene3D" id="2.10.109.10">
    <property type="entry name" value="Umud Fragment, subunit A"/>
    <property type="match status" value="1"/>
</dbReference>
<evidence type="ECO:0000256" key="2">
    <source>
        <dbReference type="ARBA" id="ARBA00004401"/>
    </source>
</evidence>
<keyword evidence="5 6" id="KW-0378">Hydrolase</keyword>
<dbReference type="InterPro" id="IPR019758">
    <property type="entry name" value="Pept_S26A_signal_pept_1_CS"/>
</dbReference>
<keyword evidence="6" id="KW-0645">Protease</keyword>
<dbReference type="SUPFAM" id="SSF51306">
    <property type="entry name" value="LexA/Signal peptidase"/>
    <property type="match status" value="1"/>
</dbReference>
<keyword evidence="9" id="KW-1185">Reference proteome</keyword>
<organism evidence="8 9">
    <name type="scientific">Thermanaerothrix solaris</name>
    <dbReference type="NCBI Taxonomy" id="3058434"/>
    <lineage>
        <taxon>Bacteria</taxon>
        <taxon>Bacillati</taxon>
        <taxon>Chloroflexota</taxon>
        <taxon>Anaerolineae</taxon>
        <taxon>Anaerolineales</taxon>
        <taxon>Anaerolineaceae</taxon>
        <taxon>Thermanaerothrix</taxon>
    </lineage>
</organism>
<accession>A0ABU3NL44</accession>
<dbReference type="InterPro" id="IPR000223">
    <property type="entry name" value="Pept_S26A_signal_pept_1"/>
</dbReference>
<proteinExistence type="inferred from homology"/>
<keyword evidence="6" id="KW-0472">Membrane</keyword>
<dbReference type="PROSITE" id="PS00760">
    <property type="entry name" value="SPASE_I_2"/>
    <property type="match status" value="1"/>
</dbReference>
<keyword evidence="6" id="KW-1133">Transmembrane helix</keyword>
<dbReference type="Proteomes" id="UP001254165">
    <property type="component" value="Unassembled WGS sequence"/>
</dbReference>
<comment type="catalytic activity">
    <reaction evidence="1 6">
        <text>Cleavage of hydrophobic, N-terminal signal or leader sequences from secreted and periplasmic proteins.</text>
        <dbReference type="EC" id="3.4.21.89"/>
    </reaction>
</comment>
<gene>
    <name evidence="8" type="primary">lepB</name>
    <name evidence="8" type="ORF">QYE77_04775</name>
</gene>
<feature type="domain" description="Peptidase S26" evidence="7">
    <location>
        <begin position="29"/>
        <end position="179"/>
    </location>
</feature>
<feature type="transmembrane region" description="Helical" evidence="6">
    <location>
        <begin position="30"/>
        <end position="49"/>
    </location>
</feature>
<evidence type="ECO:0000259" key="7">
    <source>
        <dbReference type="Pfam" id="PF10502"/>
    </source>
</evidence>
<dbReference type="RefSeq" id="WP_315624232.1">
    <property type="nucleotide sequence ID" value="NZ_JAUHMF010000001.1"/>
</dbReference>
<evidence type="ECO:0000256" key="1">
    <source>
        <dbReference type="ARBA" id="ARBA00000677"/>
    </source>
</evidence>
<protein>
    <recommendedName>
        <fullName evidence="4 6">Signal peptidase I</fullName>
        <ecNumber evidence="4 6">3.4.21.89</ecNumber>
    </recommendedName>
</protein>
<dbReference type="InterPro" id="IPR036286">
    <property type="entry name" value="LexA/Signal_pep-like_sf"/>
</dbReference>
<dbReference type="PROSITE" id="PS00761">
    <property type="entry name" value="SPASE_I_3"/>
    <property type="match status" value="1"/>
</dbReference>
<dbReference type="CDD" id="cd06530">
    <property type="entry name" value="S26_SPase_I"/>
    <property type="match status" value="1"/>
</dbReference>
<evidence type="ECO:0000256" key="4">
    <source>
        <dbReference type="ARBA" id="ARBA00013208"/>
    </source>
</evidence>